<feature type="domain" description="Major facilitator superfamily (MFS) profile" evidence="9">
    <location>
        <begin position="14"/>
        <end position="399"/>
    </location>
</feature>
<organism evidence="10 11">
    <name type="scientific">Chitinophaga nivalis</name>
    <dbReference type="NCBI Taxonomy" id="2991709"/>
    <lineage>
        <taxon>Bacteria</taxon>
        <taxon>Pseudomonadati</taxon>
        <taxon>Bacteroidota</taxon>
        <taxon>Chitinophagia</taxon>
        <taxon>Chitinophagales</taxon>
        <taxon>Chitinophagaceae</taxon>
        <taxon>Chitinophaga</taxon>
    </lineage>
</organism>
<feature type="transmembrane region" description="Helical" evidence="8">
    <location>
        <begin position="166"/>
        <end position="188"/>
    </location>
</feature>
<dbReference type="InterPro" id="IPR036259">
    <property type="entry name" value="MFS_trans_sf"/>
</dbReference>
<feature type="transmembrane region" description="Helical" evidence="8">
    <location>
        <begin position="307"/>
        <end position="327"/>
    </location>
</feature>
<feature type="transmembrane region" description="Helical" evidence="8">
    <location>
        <begin position="105"/>
        <end position="126"/>
    </location>
</feature>
<name>A0ABT3IHV4_9BACT</name>
<dbReference type="RefSeq" id="WP_264728974.1">
    <property type="nucleotide sequence ID" value="NZ_JAPDNR010000001.1"/>
</dbReference>
<feature type="transmembrane region" description="Helical" evidence="8">
    <location>
        <begin position="138"/>
        <end position="160"/>
    </location>
</feature>
<proteinExistence type="inferred from homology"/>
<keyword evidence="11" id="KW-1185">Reference proteome</keyword>
<evidence type="ECO:0000256" key="8">
    <source>
        <dbReference type="SAM" id="Phobius"/>
    </source>
</evidence>
<feature type="transmembrane region" description="Helical" evidence="8">
    <location>
        <begin position="283"/>
        <end position="301"/>
    </location>
</feature>
<dbReference type="PANTHER" id="PTHR23502">
    <property type="entry name" value="MAJOR FACILITATOR SUPERFAMILY"/>
    <property type="match status" value="1"/>
</dbReference>
<keyword evidence="6 8" id="KW-1133">Transmembrane helix</keyword>
<keyword evidence="3" id="KW-0813">Transport</keyword>
<evidence type="ECO:0000256" key="1">
    <source>
        <dbReference type="ARBA" id="ARBA00004651"/>
    </source>
</evidence>
<comment type="caution">
    <text evidence="10">The sequence shown here is derived from an EMBL/GenBank/DDBJ whole genome shotgun (WGS) entry which is preliminary data.</text>
</comment>
<feature type="transmembrane region" description="Helical" evidence="8">
    <location>
        <begin position="80"/>
        <end position="99"/>
    </location>
</feature>
<gene>
    <name evidence="10" type="ORF">OL497_06515</name>
</gene>
<dbReference type="CDD" id="cd17320">
    <property type="entry name" value="MFS_MdfA_MDR_like"/>
    <property type="match status" value="1"/>
</dbReference>
<feature type="transmembrane region" description="Helical" evidence="8">
    <location>
        <begin position="12"/>
        <end position="29"/>
    </location>
</feature>
<feature type="transmembrane region" description="Helical" evidence="8">
    <location>
        <begin position="218"/>
        <end position="236"/>
    </location>
</feature>
<evidence type="ECO:0000256" key="7">
    <source>
        <dbReference type="ARBA" id="ARBA00023136"/>
    </source>
</evidence>
<dbReference type="InterPro" id="IPR020846">
    <property type="entry name" value="MFS_dom"/>
</dbReference>
<dbReference type="Gene3D" id="1.20.1720.10">
    <property type="entry name" value="Multidrug resistance protein D"/>
    <property type="match status" value="1"/>
</dbReference>
<evidence type="ECO:0000256" key="4">
    <source>
        <dbReference type="ARBA" id="ARBA00022475"/>
    </source>
</evidence>
<keyword evidence="7 8" id="KW-0472">Membrane</keyword>
<protein>
    <submittedName>
        <fullName evidence="10">Multidrug effflux MFS transporter</fullName>
    </submittedName>
</protein>
<keyword evidence="4" id="KW-1003">Cell membrane</keyword>
<feature type="transmembrane region" description="Helical" evidence="8">
    <location>
        <begin position="256"/>
        <end position="276"/>
    </location>
</feature>
<dbReference type="Pfam" id="PF07690">
    <property type="entry name" value="MFS_1"/>
    <property type="match status" value="1"/>
</dbReference>
<dbReference type="SUPFAM" id="SSF103473">
    <property type="entry name" value="MFS general substrate transporter"/>
    <property type="match status" value="1"/>
</dbReference>
<evidence type="ECO:0000256" key="6">
    <source>
        <dbReference type="ARBA" id="ARBA00022989"/>
    </source>
</evidence>
<dbReference type="InterPro" id="IPR011701">
    <property type="entry name" value="MFS"/>
</dbReference>
<dbReference type="PROSITE" id="PS50850">
    <property type="entry name" value="MFS"/>
    <property type="match status" value="1"/>
</dbReference>
<sequence>MTTIALSRSRYISLILILGTLTALGPFSIDMYLPGFPAIAKDLGVDQARVALSLSSFFVGISAGQLLYGPLLDRFGRKIPLYIGLVLYIVASAGCMYATTLNSLIILRFVQAIGSCAAAVASVAMVRDLFPVKDNAKVFALLMLVVGTSPMIAPTVGSYVTSVFSWHTVFLILGVMGILILLATILWLPESYHPDTTMSLKPRPIITNFLSVVSEPQFYTYAFAGAISFSGLFAYVSGSPQIFMDVYKLSDTTYGWIFAFLSIGLIGSSQVNSWLLKHFTSQQIVPIAMAGQVIVCLILIVGAWNNWLSLAGIITLLFAFLCCLGCINPNTSALSLAPFTKNAGSASALMGAIQMGLGALASAVVSLFDTHSAMPLAVTMFGSSLLALLVLLMGRKQIKTAITTPDKASAVIVH</sequence>
<evidence type="ECO:0000256" key="2">
    <source>
        <dbReference type="ARBA" id="ARBA00006236"/>
    </source>
</evidence>
<evidence type="ECO:0000256" key="3">
    <source>
        <dbReference type="ARBA" id="ARBA00022448"/>
    </source>
</evidence>
<feature type="transmembrane region" description="Helical" evidence="8">
    <location>
        <begin position="49"/>
        <end position="68"/>
    </location>
</feature>
<dbReference type="Proteomes" id="UP001207742">
    <property type="component" value="Unassembled WGS sequence"/>
</dbReference>
<comment type="similarity">
    <text evidence="2">Belongs to the major facilitator superfamily. Bcr/CmlA family.</text>
</comment>
<keyword evidence="5 8" id="KW-0812">Transmembrane</keyword>
<reference evidence="10 11" key="1">
    <citation type="submission" date="2022-10" db="EMBL/GenBank/DDBJ databases">
        <title>Chitinophaga nivalis PC15 sp. nov., isolated from Pyeongchang county, South Korea.</title>
        <authorList>
            <person name="Trinh H.N."/>
        </authorList>
    </citation>
    <scope>NUCLEOTIDE SEQUENCE [LARGE SCALE GENOMIC DNA]</scope>
    <source>
        <strain evidence="10 11">PC14</strain>
    </source>
</reference>
<dbReference type="InterPro" id="IPR004812">
    <property type="entry name" value="Efflux_drug-R_Bcr/CmlA"/>
</dbReference>
<evidence type="ECO:0000256" key="5">
    <source>
        <dbReference type="ARBA" id="ARBA00022692"/>
    </source>
</evidence>
<dbReference type="EMBL" id="JAPDNS010000001">
    <property type="protein sequence ID" value="MCW3483537.1"/>
    <property type="molecule type" value="Genomic_DNA"/>
</dbReference>
<feature type="transmembrane region" description="Helical" evidence="8">
    <location>
        <begin position="348"/>
        <end position="368"/>
    </location>
</feature>
<comment type="subcellular location">
    <subcellularLocation>
        <location evidence="1">Cell membrane</location>
        <topology evidence="1">Multi-pass membrane protein</topology>
    </subcellularLocation>
</comment>
<evidence type="ECO:0000259" key="9">
    <source>
        <dbReference type="PROSITE" id="PS50850"/>
    </source>
</evidence>
<accession>A0ABT3IHV4</accession>
<evidence type="ECO:0000313" key="11">
    <source>
        <dbReference type="Proteomes" id="UP001207742"/>
    </source>
</evidence>
<dbReference type="PANTHER" id="PTHR23502:SF132">
    <property type="entry name" value="POLYAMINE TRANSPORTER 2-RELATED"/>
    <property type="match status" value="1"/>
</dbReference>
<dbReference type="NCBIfam" id="TIGR00710">
    <property type="entry name" value="efflux_Bcr_CflA"/>
    <property type="match status" value="1"/>
</dbReference>
<feature type="transmembrane region" description="Helical" evidence="8">
    <location>
        <begin position="374"/>
        <end position="393"/>
    </location>
</feature>
<evidence type="ECO:0000313" key="10">
    <source>
        <dbReference type="EMBL" id="MCW3483537.1"/>
    </source>
</evidence>